<name>A0A7J6V5Q4_THATH</name>
<dbReference type="Proteomes" id="UP000554482">
    <property type="component" value="Unassembled WGS sequence"/>
</dbReference>
<reference evidence="1 2" key="1">
    <citation type="submission" date="2020-06" db="EMBL/GenBank/DDBJ databases">
        <title>Transcriptomic and genomic resources for Thalictrum thalictroides and T. hernandezii: Facilitating candidate gene discovery in an emerging model plant lineage.</title>
        <authorList>
            <person name="Arias T."/>
            <person name="Riano-Pachon D.M."/>
            <person name="Di Stilio V.S."/>
        </authorList>
    </citation>
    <scope>NUCLEOTIDE SEQUENCE [LARGE SCALE GENOMIC DNA]</scope>
    <source>
        <strain evidence="2">cv. WT478/WT964</strain>
        <tissue evidence="1">Leaves</tissue>
    </source>
</reference>
<protein>
    <submittedName>
        <fullName evidence="1">Uncharacterized protein</fullName>
    </submittedName>
</protein>
<sequence length="103" mass="11775">MTVQIVWLTNVLSHNYCLDIPSSGMVSSEKKLAVVSYFTPWWCNLERLLCTMDFQVLQASLWYIGGLHELIAIQTWLAELAVQSASLLLSVRMDTRMVSFTLF</sequence>
<dbReference type="EMBL" id="JABWDY010037979">
    <property type="protein sequence ID" value="KAF5180018.1"/>
    <property type="molecule type" value="Genomic_DNA"/>
</dbReference>
<keyword evidence="2" id="KW-1185">Reference proteome</keyword>
<accession>A0A7J6V5Q4</accession>
<comment type="caution">
    <text evidence="1">The sequence shown here is derived from an EMBL/GenBank/DDBJ whole genome shotgun (WGS) entry which is preliminary data.</text>
</comment>
<dbReference type="AlphaFoldDB" id="A0A7J6V5Q4"/>
<organism evidence="1 2">
    <name type="scientific">Thalictrum thalictroides</name>
    <name type="common">Rue-anemone</name>
    <name type="synonym">Anemone thalictroides</name>
    <dbReference type="NCBI Taxonomy" id="46969"/>
    <lineage>
        <taxon>Eukaryota</taxon>
        <taxon>Viridiplantae</taxon>
        <taxon>Streptophyta</taxon>
        <taxon>Embryophyta</taxon>
        <taxon>Tracheophyta</taxon>
        <taxon>Spermatophyta</taxon>
        <taxon>Magnoliopsida</taxon>
        <taxon>Ranunculales</taxon>
        <taxon>Ranunculaceae</taxon>
        <taxon>Thalictroideae</taxon>
        <taxon>Thalictrum</taxon>
    </lineage>
</organism>
<evidence type="ECO:0000313" key="1">
    <source>
        <dbReference type="EMBL" id="KAF5180018.1"/>
    </source>
</evidence>
<gene>
    <name evidence="1" type="ORF">FRX31_030395</name>
</gene>
<evidence type="ECO:0000313" key="2">
    <source>
        <dbReference type="Proteomes" id="UP000554482"/>
    </source>
</evidence>
<proteinExistence type="predicted"/>